<feature type="signal peptide" evidence="1">
    <location>
        <begin position="1"/>
        <end position="36"/>
    </location>
</feature>
<keyword evidence="1" id="KW-0732">Signal</keyword>
<evidence type="ECO:0000256" key="1">
    <source>
        <dbReference type="SAM" id="SignalP"/>
    </source>
</evidence>
<evidence type="ECO:0000313" key="2">
    <source>
        <dbReference type="EMBL" id="TVU43402.1"/>
    </source>
</evidence>
<gene>
    <name evidence="2" type="ORF">EJB05_09870</name>
</gene>
<dbReference type="AlphaFoldDB" id="A0A5J9W3S9"/>
<proteinExistence type="predicted"/>
<dbReference type="Gramene" id="TVU43402">
    <property type="protein sequence ID" value="TVU43402"/>
    <property type="gene ID" value="EJB05_09870"/>
</dbReference>
<feature type="non-terminal residue" evidence="2">
    <location>
        <position position="1"/>
    </location>
</feature>
<protein>
    <recommendedName>
        <fullName evidence="4">Neprosin activation peptide domain-containing protein</fullName>
    </recommendedName>
</protein>
<evidence type="ECO:0000313" key="3">
    <source>
        <dbReference type="Proteomes" id="UP000324897"/>
    </source>
</evidence>
<dbReference type="PANTHER" id="PTHR34961">
    <property type="entry name" value="TRANSMEMBRANE PROTEIN"/>
    <property type="match status" value="1"/>
</dbReference>
<dbReference type="Proteomes" id="UP000324897">
    <property type="component" value="Unassembled WGS sequence"/>
</dbReference>
<dbReference type="PANTHER" id="PTHR34961:SF11">
    <property type="entry name" value="OS04G0554900 PROTEIN"/>
    <property type="match status" value="1"/>
</dbReference>
<sequence>MPGLSSPLAPKGQTKLATAVLLILLSFVLLASSCEARGFRVHGKGSSSKSHLPVGKDAASLKVHVWLTRQAEAKSMVDSPRDDHHMTSTISRMEGVARAPPAGAVPATPVVKVSRRLFQQEDTGFHLDYAGPRTHTPSHN</sequence>
<accession>A0A5J9W3S9</accession>
<dbReference type="EMBL" id="RWGY01000005">
    <property type="protein sequence ID" value="TVU43402.1"/>
    <property type="molecule type" value="Genomic_DNA"/>
</dbReference>
<dbReference type="InterPro" id="IPR053313">
    <property type="entry name" value="RGF"/>
</dbReference>
<keyword evidence="3" id="KW-1185">Reference proteome</keyword>
<evidence type="ECO:0008006" key="4">
    <source>
        <dbReference type="Google" id="ProtNLM"/>
    </source>
</evidence>
<name>A0A5J9W3S9_9POAL</name>
<comment type="caution">
    <text evidence="2">The sequence shown here is derived from an EMBL/GenBank/DDBJ whole genome shotgun (WGS) entry which is preliminary data.</text>
</comment>
<reference evidence="2 3" key="1">
    <citation type="journal article" date="2019" name="Sci. Rep.">
        <title>A high-quality genome of Eragrostis curvula grass provides insights into Poaceae evolution and supports new strategies to enhance forage quality.</title>
        <authorList>
            <person name="Carballo J."/>
            <person name="Santos B.A.C.M."/>
            <person name="Zappacosta D."/>
            <person name="Garbus I."/>
            <person name="Selva J.P."/>
            <person name="Gallo C.A."/>
            <person name="Diaz A."/>
            <person name="Albertini E."/>
            <person name="Caccamo M."/>
            <person name="Echenique V."/>
        </authorList>
    </citation>
    <scope>NUCLEOTIDE SEQUENCE [LARGE SCALE GENOMIC DNA]</scope>
    <source>
        <strain evidence="3">cv. Victoria</strain>
        <tissue evidence="2">Leaf</tissue>
    </source>
</reference>
<dbReference type="OrthoDB" id="689613at2759"/>
<feature type="chain" id="PRO_5023818400" description="Neprosin activation peptide domain-containing protein" evidence="1">
    <location>
        <begin position="37"/>
        <end position="140"/>
    </location>
</feature>
<organism evidence="2 3">
    <name type="scientific">Eragrostis curvula</name>
    <name type="common">weeping love grass</name>
    <dbReference type="NCBI Taxonomy" id="38414"/>
    <lineage>
        <taxon>Eukaryota</taxon>
        <taxon>Viridiplantae</taxon>
        <taxon>Streptophyta</taxon>
        <taxon>Embryophyta</taxon>
        <taxon>Tracheophyta</taxon>
        <taxon>Spermatophyta</taxon>
        <taxon>Magnoliopsida</taxon>
        <taxon>Liliopsida</taxon>
        <taxon>Poales</taxon>
        <taxon>Poaceae</taxon>
        <taxon>PACMAD clade</taxon>
        <taxon>Chloridoideae</taxon>
        <taxon>Eragrostideae</taxon>
        <taxon>Eragrostidinae</taxon>
        <taxon>Eragrostis</taxon>
    </lineage>
</organism>